<dbReference type="InterPro" id="IPR045254">
    <property type="entry name" value="Nit1/2_C-N_Hydrolase"/>
</dbReference>
<reference evidence="4 5" key="1">
    <citation type="submission" date="2020-01" db="EMBL/GenBank/DDBJ databases">
        <title>Whole genome and functional gene identification of agarase of Vibrio HN897.</title>
        <authorList>
            <person name="Liu Y."/>
            <person name="Zhao Z."/>
        </authorList>
    </citation>
    <scope>NUCLEOTIDE SEQUENCE [LARGE SCALE GENOMIC DNA]</scope>
    <source>
        <strain evidence="4 5">HN897</strain>
    </source>
</reference>
<dbReference type="PANTHER" id="PTHR23088:SF27">
    <property type="entry name" value="DEAMINATED GLUTATHIONE AMIDASE"/>
    <property type="match status" value="1"/>
</dbReference>
<keyword evidence="2 4" id="KW-0378">Hydrolase</keyword>
<comment type="similarity">
    <text evidence="1">Belongs to the carbon-nitrogen hydrolase superfamily. NIT1/NIT2 family.</text>
</comment>
<accession>A0A7Z2YEN7</accession>
<protein>
    <submittedName>
        <fullName evidence="4">Carbon-nitrogen hydrolase family protein</fullName>
    </submittedName>
</protein>
<keyword evidence="5" id="KW-1185">Reference proteome</keyword>
<proteinExistence type="inferred from homology"/>
<dbReference type="Gene3D" id="3.60.110.10">
    <property type="entry name" value="Carbon-nitrogen hydrolase"/>
    <property type="match status" value="1"/>
</dbReference>
<evidence type="ECO:0000313" key="5">
    <source>
        <dbReference type="Proteomes" id="UP000464262"/>
    </source>
</evidence>
<dbReference type="PROSITE" id="PS50263">
    <property type="entry name" value="CN_HYDROLASE"/>
    <property type="match status" value="1"/>
</dbReference>
<sequence length="271" mass="30221">MDRVGIIQMTSGPSPEKNLGYIKEQVFHLAKQGVKWVITPENALVFGRKEDYHQAAEHLGMGPLQLELGLLAKEAGVWLIIGSMPIKRSQGVSTTTLVFNEQGLLVTHYDKLHMFDVDVNDAHRSYRESETFTPGSKIETIETPFGHLGLSICYDLRFPQLYSELIRLGANILLVPAAFTAVTGQAHWRSLLMARAIENQAFVVAVNQTGVHPCGRETWGHSMIISPWGDVLLELGQRAQNGVADIDLSVVNELRQNMPVTQHSRFQNRLV</sequence>
<dbReference type="Proteomes" id="UP000464262">
    <property type="component" value="Chromosome 1"/>
</dbReference>
<evidence type="ECO:0000256" key="1">
    <source>
        <dbReference type="ARBA" id="ARBA00010613"/>
    </source>
</evidence>
<dbReference type="SUPFAM" id="SSF56317">
    <property type="entry name" value="Carbon-nitrogen hydrolase"/>
    <property type="match status" value="1"/>
</dbReference>
<dbReference type="RefSeq" id="WP_164649203.1">
    <property type="nucleotide sequence ID" value="NZ_CP047475.1"/>
</dbReference>
<dbReference type="InterPro" id="IPR036526">
    <property type="entry name" value="C-N_Hydrolase_sf"/>
</dbReference>
<dbReference type="InterPro" id="IPR003010">
    <property type="entry name" value="C-N_Hydrolase"/>
</dbReference>
<name>A0A7Z2YEN7_9VIBR</name>
<dbReference type="CDD" id="cd07572">
    <property type="entry name" value="nit"/>
    <property type="match status" value="1"/>
</dbReference>
<evidence type="ECO:0000259" key="3">
    <source>
        <dbReference type="PROSITE" id="PS50263"/>
    </source>
</evidence>
<dbReference type="InterPro" id="IPR001110">
    <property type="entry name" value="UPF0012_CS"/>
</dbReference>
<dbReference type="KEGG" id="vas:GT360_12580"/>
<dbReference type="PROSITE" id="PS01227">
    <property type="entry name" value="UPF0012"/>
    <property type="match status" value="1"/>
</dbReference>
<dbReference type="EMBL" id="CP047475">
    <property type="protein sequence ID" value="QIA64294.1"/>
    <property type="molecule type" value="Genomic_DNA"/>
</dbReference>
<dbReference type="PANTHER" id="PTHR23088">
    <property type="entry name" value="NITRILASE-RELATED"/>
    <property type="match status" value="1"/>
</dbReference>
<evidence type="ECO:0000313" key="4">
    <source>
        <dbReference type="EMBL" id="QIA64294.1"/>
    </source>
</evidence>
<dbReference type="Pfam" id="PF00795">
    <property type="entry name" value="CN_hydrolase"/>
    <property type="match status" value="1"/>
</dbReference>
<organism evidence="4 5">
    <name type="scientific">Vibrio astriarenae</name>
    <dbReference type="NCBI Taxonomy" id="1481923"/>
    <lineage>
        <taxon>Bacteria</taxon>
        <taxon>Pseudomonadati</taxon>
        <taxon>Pseudomonadota</taxon>
        <taxon>Gammaproteobacteria</taxon>
        <taxon>Vibrionales</taxon>
        <taxon>Vibrionaceae</taxon>
        <taxon>Vibrio</taxon>
    </lineage>
</organism>
<dbReference type="GO" id="GO:0016811">
    <property type="term" value="F:hydrolase activity, acting on carbon-nitrogen (but not peptide) bonds, in linear amides"/>
    <property type="evidence" value="ECO:0007669"/>
    <property type="project" value="InterPro"/>
</dbReference>
<feature type="domain" description="CN hydrolase" evidence="3">
    <location>
        <begin position="2"/>
        <end position="250"/>
    </location>
</feature>
<evidence type="ECO:0000256" key="2">
    <source>
        <dbReference type="ARBA" id="ARBA00022801"/>
    </source>
</evidence>
<dbReference type="AlphaFoldDB" id="A0A7Z2YEN7"/>
<gene>
    <name evidence="4" type="ORF">GT360_12580</name>
</gene>